<reference evidence="2 3" key="1">
    <citation type="submission" date="2018-09" db="EMBL/GenBank/DDBJ databases">
        <authorList>
            <person name="Zhu H."/>
        </authorList>
    </citation>
    <scope>NUCLEOTIDE SEQUENCE [LARGE SCALE GENOMIC DNA]</scope>
    <source>
        <strain evidence="2 3">K1S02-6</strain>
    </source>
</reference>
<evidence type="ECO:0000256" key="1">
    <source>
        <dbReference type="SAM" id="MobiDB-lite"/>
    </source>
</evidence>
<comment type="caution">
    <text evidence="2">The sequence shown here is derived from an EMBL/GenBank/DDBJ whole genome shotgun (WGS) entry which is preliminary data.</text>
</comment>
<organism evidence="2 3">
    <name type="scientific">Pseudomonas cavernicola</name>
    <dbReference type="NCBI Taxonomy" id="2320866"/>
    <lineage>
        <taxon>Bacteria</taxon>
        <taxon>Pseudomonadati</taxon>
        <taxon>Pseudomonadota</taxon>
        <taxon>Gammaproteobacteria</taxon>
        <taxon>Pseudomonadales</taxon>
        <taxon>Pseudomonadaceae</taxon>
        <taxon>Pseudomonas</taxon>
    </lineage>
</organism>
<protein>
    <submittedName>
        <fullName evidence="2">Uncharacterized protein</fullName>
    </submittedName>
</protein>
<dbReference type="Proteomes" id="UP000284021">
    <property type="component" value="Unassembled WGS sequence"/>
</dbReference>
<dbReference type="EMBL" id="QYUR01000002">
    <property type="protein sequence ID" value="RJG13609.1"/>
    <property type="molecule type" value="Genomic_DNA"/>
</dbReference>
<dbReference type="AlphaFoldDB" id="A0A418XMA3"/>
<sequence length="78" mass="8512">MTVDEGEVHSTPTNAPCLVLPGPRVKATKSQQSPVVAALDHSSFIQHHKVVSQAVDAFPKQQLLAIMLKGINYVREHN</sequence>
<name>A0A418XMA3_9PSED</name>
<feature type="region of interest" description="Disordered" evidence="1">
    <location>
        <begin position="1"/>
        <end position="20"/>
    </location>
</feature>
<evidence type="ECO:0000313" key="3">
    <source>
        <dbReference type="Proteomes" id="UP000284021"/>
    </source>
</evidence>
<proteinExistence type="predicted"/>
<evidence type="ECO:0000313" key="2">
    <source>
        <dbReference type="EMBL" id="RJG13609.1"/>
    </source>
</evidence>
<accession>A0A418XMA3</accession>
<dbReference type="RefSeq" id="WP_119954163.1">
    <property type="nucleotide sequence ID" value="NZ_QYUR01000002.1"/>
</dbReference>
<gene>
    <name evidence="2" type="ORF">D3879_10365</name>
</gene>
<keyword evidence="3" id="KW-1185">Reference proteome</keyword>